<evidence type="ECO:0000256" key="1">
    <source>
        <dbReference type="SAM" id="SignalP"/>
    </source>
</evidence>
<dbReference type="PANTHER" id="PTHR43737">
    <property type="entry name" value="BLL7424 PROTEIN"/>
    <property type="match status" value="1"/>
</dbReference>
<keyword evidence="3" id="KW-1185">Reference proteome</keyword>
<dbReference type="PANTHER" id="PTHR43737:SF1">
    <property type="entry name" value="DUF1501 DOMAIN-CONTAINING PROTEIN"/>
    <property type="match status" value="1"/>
</dbReference>
<name>A0A6C2UKX3_9BACT</name>
<dbReference type="AlphaFoldDB" id="A0A6C2UKX3"/>
<gene>
    <name evidence="2" type="ORF">SCARR_02127</name>
</gene>
<dbReference type="Proteomes" id="UP000346198">
    <property type="component" value="Unassembled WGS sequence"/>
</dbReference>
<accession>A0A6C2UKX3</accession>
<keyword evidence="1" id="KW-0732">Signal</keyword>
<sequence length="697" mass="78294">MNALARKIMVATVGIAFSGLLAQTSHASDTLTSSVSNGQFEVILPDSAPTNQFRMLEWSTDMVNWEPVARDYGTDWENTFPFALPVSTGGENQVLSDPNDSDKRFYRVVSTTTSSLNNSNSIARFLQQATFGPTRDLINNFPGLDSADLNDAPYTNYATWIDAQLAGPTNSHRAFWRERSNPTYTDNPANAHLYEVSHNPAYGHQLSYYIDNTAYKANTNDAIAVDRKYNDVLFNTEETKKIVWYQMALKADDPLRQRMAWALSQIFVVGENGSNQANYAERWLTYYDIFVRHAFGNFRDILGEVTYSPHMGRYLTFDSNKKADPTKGTFPDENYAREVMQLFTIGLWELNQDGTPILDPNGELIPTYNNSNITEFAKVFTGLKRHPKRYNVETSNNYMDSSLIRADWHDLTEKTLLDGSTQGPFPETEAGVRADIDGLLDHLFNHPSAAPFVARKLIQRFTVSNPSPQYIYDVAGAFIDNGSGVRGDLAAVVKALLLHPEARETALAYDPAHGRLREPLIRLLSYARAFEITSLQTYGFFPFYKLDEVFAQSPYDYPSVFSFYLPDYQPLGEILDRNLFSPELQIHNDITALSLPNAIWWLVFEGIQQDGTTGIGQRWYSQGDLDLSYEKTLATDSGVLLAHLDTMLTAGRLTAANRTTIAGVIDAMPSGSDGELEARAQRAMWLISLTPEFNVLY</sequence>
<reference evidence="2 3" key="1">
    <citation type="submission" date="2019-04" db="EMBL/GenBank/DDBJ databases">
        <authorList>
            <person name="Van Vliet M D."/>
        </authorList>
    </citation>
    <scope>NUCLEOTIDE SEQUENCE [LARGE SCALE GENOMIC DNA]</scope>
    <source>
        <strain evidence="2 3">F21</strain>
    </source>
</reference>
<feature type="signal peptide" evidence="1">
    <location>
        <begin position="1"/>
        <end position="27"/>
    </location>
</feature>
<organism evidence="2 3">
    <name type="scientific">Pontiella sulfatireligans</name>
    <dbReference type="NCBI Taxonomy" id="2750658"/>
    <lineage>
        <taxon>Bacteria</taxon>
        <taxon>Pseudomonadati</taxon>
        <taxon>Kiritimatiellota</taxon>
        <taxon>Kiritimatiellia</taxon>
        <taxon>Kiritimatiellales</taxon>
        <taxon>Pontiellaceae</taxon>
        <taxon>Pontiella</taxon>
    </lineage>
</organism>
<feature type="chain" id="PRO_5025652926" description="DUF1800 domain-containing protein" evidence="1">
    <location>
        <begin position="28"/>
        <end position="697"/>
    </location>
</feature>
<protein>
    <recommendedName>
        <fullName evidence="4">DUF1800 domain-containing protein</fullName>
    </recommendedName>
</protein>
<dbReference type="EMBL" id="CAAHFH010000001">
    <property type="protein sequence ID" value="VGO20067.1"/>
    <property type="molecule type" value="Genomic_DNA"/>
</dbReference>
<proteinExistence type="predicted"/>
<evidence type="ECO:0008006" key="4">
    <source>
        <dbReference type="Google" id="ProtNLM"/>
    </source>
</evidence>
<evidence type="ECO:0000313" key="2">
    <source>
        <dbReference type="EMBL" id="VGO20067.1"/>
    </source>
</evidence>
<dbReference type="Pfam" id="PF08811">
    <property type="entry name" value="DUF1800"/>
    <property type="match status" value="1"/>
</dbReference>
<evidence type="ECO:0000313" key="3">
    <source>
        <dbReference type="Proteomes" id="UP000346198"/>
    </source>
</evidence>
<dbReference type="InterPro" id="IPR014917">
    <property type="entry name" value="DUF1800"/>
</dbReference>